<organism evidence="4 5">
    <name type="scientific">Pendulispora albinea</name>
    <dbReference type="NCBI Taxonomy" id="2741071"/>
    <lineage>
        <taxon>Bacteria</taxon>
        <taxon>Pseudomonadati</taxon>
        <taxon>Myxococcota</taxon>
        <taxon>Myxococcia</taxon>
        <taxon>Myxococcales</taxon>
        <taxon>Sorangiineae</taxon>
        <taxon>Pendulisporaceae</taxon>
        <taxon>Pendulispora</taxon>
    </lineage>
</organism>
<dbReference type="InterPro" id="IPR013974">
    <property type="entry name" value="SAF"/>
</dbReference>
<keyword evidence="5" id="KW-1185">Reference proteome</keyword>
<feature type="region of interest" description="Disordered" evidence="1">
    <location>
        <begin position="1"/>
        <end position="20"/>
    </location>
</feature>
<gene>
    <name evidence="4" type="primary">cpaB</name>
    <name evidence="4" type="ORF">LZC94_30250</name>
</gene>
<feature type="transmembrane region" description="Helical" evidence="2">
    <location>
        <begin position="26"/>
        <end position="47"/>
    </location>
</feature>
<dbReference type="Proteomes" id="UP001370348">
    <property type="component" value="Chromosome"/>
</dbReference>
<feature type="region of interest" description="Disordered" evidence="1">
    <location>
        <begin position="312"/>
        <end position="331"/>
    </location>
</feature>
<protein>
    <submittedName>
        <fullName evidence="4">Flp pilus assembly protein CpaB</fullName>
    </submittedName>
</protein>
<reference evidence="4 5" key="1">
    <citation type="submission" date="2021-12" db="EMBL/GenBank/DDBJ databases">
        <title>Discovery of the Pendulisporaceae a myxobacterial family with distinct sporulation behavior and unique specialized metabolism.</title>
        <authorList>
            <person name="Garcia R."/>
            <person name="Popoff A."/>
            <person name="Bader C.D."/>
            <person name="Loehr J."/>
            <person name="Walesch S."/>
            <person name="Walt C."/>
            <person name="Boldt J."/>
            <person name="Bunk B."/>
            <person name="Haeckl F.J.F.P.J."/>
            <person name="Gunesch A.P."/>
            <person name="Birkelbach J."/>
            <person name="Nuebel U."/>
            <person name="Pietschmann T."/>
            <person name="Bach T."/>
            <person name="Mueller R."/>
        </authorList>
    </citation>
    <scope>NUCLEOTIDE SEQUENCE [LARGE SCALE GENOMIC DNA]</scope>
    <source>
        <strain evidence="4 5">MSr11954</strain>
    </source>
</reference>
<feature type="region of interest" description="Disordered" evidence="1">
    <location>
        <begin position="234"/>
        <end position="300"/>
    </location>
</feature>
<keyword evidence="2" id="KW-0812">Transmembrane</keyword>
<dbReference type="SMART" id="SM00858">
    <property type="entry name" value="SAF"/>
    <property type="match status" value="1"/>
</dbReference>
<sequence length="331" mass="34471">MAIYSSEGTIGKAPPRPGGASRKVRVRAIVFMTIALAAGSASAWMVVRYVARHAGSGTPVAVNNVVVAAVDVPVASKLTPDQLKIVDWPASARPQGSFERVGDVEGRVTSAALVAGEPIVEARLSPKGAAPGMASLIPPNMRAMTVPVNEVVGVGGFIHPGDLVDVITTMQEPLGSWAPAGQPEYRSKIVLQNIRVLAAGQRLATDGNKPETVPAVTLLVSPDEAERLALSSTQGKLQLTMRSQSDSDSADTHGVSPRELLDAPHAAPAPPPPAAPETPVRRRSKPAHPAPVALAQAQASTVDVVEVLHGDRIEKRNVASEPRPLATKGTR</sequence>
<dbReference type="Pfam" id="PF16976">
    <property type="entry name" value="RcpC"/>
    <property type="match status" value="1"/>
</dbReference>
<evidence type="ECO:0000259" key="3">
    <source>
        <dbReference type="SMART" id="SM00858"/>
    </source>
</evidence>
<feature type="compositionally biased region" description="Pro residues" evidence="1">
    <location>
        <begin position="267"/>
        <end position="276"/>
    </location>
</feature>
<dbReference type="RefSeq" id="WP_394821742.1">
    <property type="nucleotide sequence ID" value="NZ_CP089984.1"/>
</dbReference>
<accession>A0ABZ2LMJ4</accession>
<evidence type="ECO:0000256" key="1">
    <source>
        <dbReference type="SAM" id="MobiDB-lite"/>
    </source>
</evidence>
<dbReference type="EMBL" id="CP089984">
    <property type="protein sequence ID" value="WXB12123.1"/>
    <property type="molecule type" value="Genomic_DNA"/>
</dbReference>
<feature type="domain" description="SAF" evidence="3">
    <location>
        <begin position="63"/>
        <end position="125"/>
    </location>
</feature>
<name>A0ABZ2LMJ4_9BACT</name>
<evidence type="ECO:0000313" key="5">
    <source>
        <dbReference type="Proteomes" id="UP001370348"/>
    </source>
</evidence>
<dbReference type="NCBIfam" id="TIGR03177">
    <property type="entry name" value="pilus_cpaB"/>
    <property type="match status" value="1"/>
</dbReference>
<dbReference type="InterPro" id="IPR017592">
    <property type="entry name" value="Pilus_assmbl_Flp-typ_CpaB"/>
</dbReference>
<evidence type="ECO:0000313" key="4">
    <source>
        <dbReference type="EMBL" id="WXB12123.1"/>
    </source>
</evidence>
<dbReference type="InterPro" id="IPR031571">
    <property type="entry name" value="RcpC_dom"/>
</dbReference>
<keyword evidence="2" id="KW-1133">Transmembrane helix</keyword>
<feature type="compositionally biased region" description="Polar residues" evidence="1">
    <location>
        <begin position="234"/>
        <end position="247"/>
    </location>
</feature>
<dbReference type="Pfam" id="PF08666">
    <property type="entry name" value="SAF"/>
    <property type="match status" value="1"/>
</dbReference>
<evidence type="ECO:0000256" key="2">
    <source>
        <dbReference type="SAM" id="Phobius"/>
    </source>
</evidence>
<dbReference type="CDD" id="cd11614">
    <property type="entry name" value="SAF_CpaB_FlgA_like"/>
    <property type="match status" value="1"/>
</dbReference>
<proteinExistence type="predicted"/>
<keyword evidence="2" id="KW-0472">Membrane</keyword>